<evidence type="ECO:0000256" key="1">
    <source>
        <dbReference type="ARBA" id="ARBA00022603"/>
    </source>
</evidence>
<dbReference type="AlphaFoldDB" id="A0AAV5M1K9"/>
<keyword evidence="1" id="KW-0489">Methyltransferase</keyword>
<evidence type="ECO:0000313" key="5">
    <source>
        <dbReference type="Proteomes" id="UP001054252"/>
    </source>
</evidence>
<evidence type="ECO:0000256" key="3">
    <source>
        <dbReference type="ARBA" id="ARBA00022723"/>
    </source>
</evidence>
<reference evidence="4 5" key="1">
    <citation type="journal article" date="2021" name="Commun. Biol.">
        <title>The genome of Shorea leprosula (Dipterocarpaceae) highlights the ecological relevance of drought in aseasonal tropical rainforests.</title>
        <authorList>
            <person name="Ng K.K.S."/>
            <person name="Kobayashi M.J."/>
            <person name="Fawcett J.A."/>
            <person name="Hatakeyama M."/>
            <person name="Paape T."/>
            <person name="Ng C.H."/>
            <person name="Ang C.C."/>
            <person name="Tnah L.H."/>
            <person name="Lee C.T."/>
            <person name="Nishiyama T."/>
            <person name="Sese J."/>
            <person name="O'Brien M.J."/>
            <person name="Copetti D."/>
            <person name="Mohd Noor M.I."/>
            <person name="Ong R.C."/>
            <person name="Putra M."/>
            <person name="Sireger I.Z."/>
            <person name="Indrioko S."/>
            <person name="Kosugi Y."/>
            <person name="Izuno A."/>
            <person name="Isagi Y."/>
            <person name="Lee S.L."/>
            <person name="Shimizu K.K."/>
        </authorList>
    </citation>
    <scope>NUCLEOTIDE SEQUENCE [LARGE SCALE GENOMIC DNA]</scope>
    <source>
        <strain evidence="4">214</strain>
    </source>
</reference>
<keyword evidence="3" id="KW-0479">Metal-binding</keyword>
<comment type="caution">
    <text evidence="4">The sequence shown here is derived from an EMBL/GenBank/DDBJ whole genome shotgun (WGS) entry which is preliminary data.</text>
</comment>
<sequence length="73" mass="8516">MQQQDRLMPIIEKLALVIRAASEEVVRDHFGGEIIDELYNRFTKKLEQSALFSDSSFVPNLDLFTFLKRNGRE</sequence>
<organism evidence="4 5">
    <name type="scientific">Rubroshorea leprosula</name>
    <dbReference type="NCBI Taxonomy" id="152421"/>
    <lineage>
        <taxon>Eukaryota</taxon>
        <taxon>Viridiplantae</taxon>
        <taxon>Streptophyta</taxon>
        <taxon>Embryophyta</taxon>
        <taxon>Tracheophyta</taxon>
        <taxon>Spermatophyta</taxon>
        <taxon>Magnoliopsida</taxon>
        <taxon>eudicotyledons</taxon>
        <taxon>Gunneridae</taxon>
        <taxon>Pentapetalae</taxon>
        <taxon>rosids</taxon>
        <taxon>malvids</taxon>
        <taxon>Malvales</taxon>
        <taxon>Dipterocarpaceae</taxon>
        <taxon>Rubroshorea</taxon>
    </lineage>
</organism>
<name>A0AAV5M1K9_9ROSI</name>
<dbReference type="Gene3D" id="1.10.1200.270">
    <property type="entry name" value="Methyltransferase, alpha-helical capping domain"/>
    <property type="match status" value="1"/>
</dbReference>
<dbReference type="InterPro" id="IPR005299">
    <property type="entry name" value="MeTrfase_7"/>
</dbReference>
<evidence type="ECO:0000256" key="2">
    <source>
        <dbReference type="ARBA" id="ARBA00022679"/>
    </source>
</evidence>
<proteinExistence type="predicted"/>
<protein>
    <submittedName>
        <fullName evidence="4">Uncharacterized protein</fullName>
    </submittedName>
</protein>
<keyword evidence="5" id="KW-1185">Reference proteome</keyword>
<evidence type="ECO:0000313" key="4">
    <source>
        <dbReference type="EMBL" id="GKV43669.1"/>
    </source>
</evidence>
<accession>A0AAV5M1K9</accession>
<dbReference type="InterPro" id="IPR042086">
    <property type="entry name" value="MeTrfase_capping"/>
</dbReference>
<dbReference type="GO" id="GO:0008168">
    <property type="term" value="F:methyltransferase activity"/>
    <property type="evidence" value="ECO:0007669"/>
    <property type="project" value="UniProtKB-KW"/>
</dbReference>
<dbReference type="GO" id="GO:0046872">
    <property type="term" value="F:metal ion binding"/>
    <property type="evidence" value="ECO:0007669"/>
    <property type="project" value="UniProtKB-KW"/>
</dbReference>
<dbReference type="EMBL" id="BPVZ01000171">
    <property type="protein sequence ID" value="GKV43669.1"/>
    <property type="molecule type" value="Genomic_DNA"/>
</dbReference>
<dbReference type="Proteomes" id="UP001054252">
    <property type="component" value="Unassembled WGS sequence"/>
</dbReference>
<dbReference type="GO" id="GO:0032259">
    <property type="term" value="P:methylation"/>
    <property type="evidence" value="ECO:0007669"/>
    <property type="project" value="UniProtKB-KW"/>
</dbReference>
<gene>
    <name evidence="4" type="ORF">SLEP1_g50933</name>
</gene>
<dbReference type="Pfam" id="PF03492">
    <property type="entry name" value="Methyltransf_7"/>
    <property type="match status" value="1"/>
</dbReference>
<keyword evidence="2" id="KW-0808">Transferase</keyword>